<evidence type="ECO:0000313" key="2">
    <source>
        <dbReference type="EMBL" id="MBT2133099.1"/>
    </source>
</evidence>
<dbReference type="InterPro" id="IPR003754">
    <property type="entry name" value="4pyrrol_synth_uPrphyn_synth"/>
</dbReference>
<sequence>MILTIRPEPGCSATVEAGREVGLTIEGYPLFAIRPVAWNPPAPETIDALLLGSANAVRHAGSALEQYRGKPVFSVGAATGKAAEAAGFSVAVCGQGVLQPVLDTLAGQKLRLLRVTGAEHVPLHPPVGISVETRIAYESIGLPLPDALAGHLASGALVLVHSAAAARHFAAECDRCGVPRNRVAMAVLGPRIADAAGDGWAAVRSARVPGEAALLALASDMCHDLD</sequence>
<proteinExistence type="predicted"/>
<reference evidence="2 3" key="1">
    <citation type="submission" date="2021-05" db="EMBL/GenBank/DDBJ databases">
        <title>Croceibacterium sp. LX-88 genome sequence.</title>
        <authorList>
            <person name="Luo X."/>
        </authorList>
    </citation>
    <scope>NUCLEOTIDE SEQUENCE [LARGE SCALE GENOMIC DNA]</scope>
    <source>
        <strain evidence="2 3">LX-88</strain>
    </source>
</reference>
<evidence type="ECO:0000259" key="1">
    <source>
        <dbReference type="Pfam" id="PF02602"/>
    </source>
</evidence>
<name>A0ABS5W0D1_9SPHN</name>
<accession>A0ABS5W0D1</accession>
<dbReference type="SUPFAM" id="SSF69618">
    <property type="entry name" value="HemD-like"/>
    <property type="match status" value="1"/>
</dbReference>
<feature type="domain" description="Tetrapyrrole biosynthesis uroporphyrinogen III synthase" evidence="1">
    <location>
        <begin position="14"/>
        <end position="215"/>
    </location>
</feature>
<protein>
    <submittedName>
        <fullName evidence="2">Uroporphyrinogen-III synthase</fullName>
        <ecNumber evidence="2">4.2.1.75</ecNumber>
    </submittedName>
</protein>
<dbReference type="EC" id="4.2.1.75" evidence="2"/>
<comment type="caution">
    <text evidence="2">The sequence shown here is derived from an EMBL/GenBank/DDBJ whole genome shotgun (WGS) entry which is preliminary data.</text>
</comment>
<dbReference type="GO" id="GO:0004852">
    <property type="term" value="F:uroporphyrinogen-III synthase activity"/>
    <property type="evidence" value="ECO:0007669"/>
    <property type="project" value="UniProtKB-EC"/>
</dbReference>
<keyword evidence="2" id="KW-0456">Lyase</keyword>
<evidence type="ECO:0000313" key="3">
    <source>
        <dbReference type="Proteomes" id="UP000811255"/>
    </source>
</evidence>
<dbReference type="EMBL" id="JAHFVK010000001">
    <property type="protein sequence ID" value="MBT2133099.1"/>
    <property type="molecule type" value="Genomic_DNA"/>
</dbReference>
<dbReference type="Pfam" id="PF02602">
    <property type="entry name" value="HEM4"/>
    <property type="match status" value="1"/>
</dbReference>
<dbReference type="InterPro" id="IPR036108">
    <property type="entry name" value="4pyrrol_syn_uPrphyn_synt_sf"/>
</dbReference>
<gene>
    <name evidence="2" type="ORF">KK137_02025</name>
</gene>
<dbReference type="Proteomes" id="UP000811255">
    <property type="component" value="Unassembled WGS sequence"/>
</dbReference>
<organism evidence="2 3">
    <name type="scientific">Croceibacterium selenioxidans</name>
    <dbReference type="NCBI Taxonomy" id="2838833"/>
    <lineage>
        <taxon>Bacteria</taxon>
        <taxon>Pseudomonadati</taxon>
        <taxon>Pseudomonadota</taxon>
        <taxon>Alphaproteobacteria</taxon>
        <taxon>Sphingomonadales</taxon>
        <taxon>Erythrobacteraceae</taxon>
        <taxon>Croceibacterium</taxon>
    </lineage>
</organism>
<dbReference type="Gene3D" id="3.40.50.10090">
    <property type="match status" value="2"/>
</dbReference>
<keyword evidence="3" id="KW-1185">Reference proteome</keyword>